<evidence type="ECO:0000259" key="8">
    <source>
        <dbReference type="PROSITE" id="PS50157"/>
    </source>
</evidence>
<dbReference type="GO" id="GO:0005634">
    <property type="term" value="C:nucleus"/>
    <property type="evidence" value="ECO:0007669"/>
    <property type="project" value="TreeGrafter"/>
</dbReference>
<dbReference type="AlphaFoldDB" id="A0A226F1B2"/>
<dbReference type="InterPro" id="IPR013087">
    <property type="entry name" value="Znf_C2H2_type"/>
</dbReference>
<feature type="domain" description="BTB" evidence="7">
    <location>
        <begin position="32"/>
        <end position="97"/>
    </location>
</feature>
<keyword evidence="3" id="KW-0862">Zinc</keyword>
<keyword evidence="4" id="KW-0539">Nucleus</keyword>
<dbReference type="OMA" id="DYMENIM"/>
<dbReference type="GO" id="GO:0003006">
    <property type="term" value="P:developmental process involved in reproduction"/>
    <property type="evidence" value="ECO:0007669"/>
    <property type="project" value="UniProtKB-ARBA"/>
</dbReference>
<dbReference type="SUPFAM" id="SSF57667">
    <property type="entry name" value="beta-beta-alpha zinc fingers"/>
    <property type="match status" value="1"/>
</dbReference>
<evidence type="ECO:0000313" key="9">
    <source>
        <dbReference type="EMBL" id="OXA62991.1"/>
    </source>
</evidence>
<keyword evidence="1" id="KW-0479">Metal-binding</keyword>
<dbReference type="Pfam" id="PF00651">
    <property type="entry name" value="BTB"/>
    <property type="match status" value="1"/>
</dbReference>
<evidence type="ECO:0000256" key="5">
    <source>
        <dbReference type="PROSITE-ProRule" id="PRU00042"/>
    </source>
</evidence>
<comment type="caution">
    <text evidence="9">The sequence shown here is derived from an EMBL/GenBank/DDBJ whole genome shotgun (WGS) entry which is preliminary data.</text>
</comment>
<dbReference type="GO" id="GO:0048666">
    <property type="term" value="P:neuron development"/>
    <property type="evidence" value="ECO:0007669"/>
    <property type="project" value="UniProtKB-ARBA"/>
</dbReference>
<evidence type="ECO:0000259" key="7">
    <source>
        <dbReference type="PROSITE" id="PS50097"/>
    </source>
</evidence>
<evidence type="ECO:0000313" key="10">
    <source>
        <dbReference type="Proteomes" id="UP000198287"/>
    </source>
</evidence>
<evidence type="ECO:0000256" key="6">
    <source>
        <dbReference type="SAM" id="MobiDB-lite"/>
    </source>
</evidence>
<dbReference type="PANTHER" id="PTHR23110">
    <property type="entry name" value="BTB DOMAIN TRANSCRIPTION FACTOR"/>
    <property type="match status" value="1"/>
</dbReference>
<evidence type="ECO:0000256" key="1">
    <source>
        <dbReference type="ARBA" id="ARBA00022723"/>
    </source>
</evidence>
<dbReference type="SMART" id="SM00355">
    <property type="entry name" value="ZnF_C2H2"/>
    <property type="match status" value="2"/>
</dbReference>
<dbReference type="PROSITE" id="PS50097">
    <property type="entry name" value="BTB"/>
    <property type="match status" value="1"/>
</dbReference>
<dbReference type="PANTHER" id="PTHR23110:SF106">
    <property type="entry name" value="FI01104P"/>
    <property type="match status" value="1"/>
</dbReference>
<sequence>MGSAQLFSLRWNNYSHHITNALDDLRAEDELTDVTLCAEGNKIRAHKLLLSACSTFFRETFRENPCQHPVIILKGVSFTDLQAVVTFMYNGQVNVTQERLSCFLQTAEMLQIKGLTDMNDNKHDNHELDVPLRGVGGHVNSNHTSSKKRMNNVDSRLHAFPETLQQQQQQQRPPTPKRRKFIPSAPSAGQGDTNAAGNAYNNSPGPSGPSAAVNNNSGGGGEGTDVVTAATAAGQTALQSAITNTDSNSADDDYDGGVDGSAVGLAGMLKYEHDLQDDGDGGDGLLGDDEDEYRNNLSEDGDNSMLDYTNMEQGAIGVVGWMEEGEDFRIGLTQTGSQVLLHQGYLYQVERSQASKVYWRCRNRRGKCRGRAIKIGSHVQITQQHITKLVSPTNSNSLFIQEENDDPLESDPFQINIVCEDDGAGGKTWECHSCTKSFTLRCNLLAHMKQHLGNTGCSFCGKVLSTVGNLKKHLRNAHGVGASNSTPTHPEASYQYQQQ</sequence>
<evidence type="ECO:0000256" key="2">
    <source>
        <dbReference type="ARBA" id="ARBA00022771"/>
    </source>
</evidence>
<feature type="region of interest" description="Disordered" evidence="6">
    <location>
        <begin position="163"/>
        <end position="225"/>
    </location>
</feature>
<dbReference type="InterPro" id="IPR007588">
    <property type="entry name" value="Znf_FLYWCH"/>
</dbReference>
<feature type="domain" description="C2H2-type" evidence="8">
    <location>
        <begin position="429"/>
        <end position="456"/>
    </location>
</feature>
<dbReference type="Pfam" id="PF04500">
    <property type="entry name" value="FLYWCH"/>
    <property type="match status" value="1"/>
</dbReference>
<protein>
    <submittedName>
        <fullName evidence="9">Longitudinals lacking protein-like</fullName>
    </submittedName>
</protein>
<feature type="compositionally biased region" description="Polar residues" evidence="6">
    <location>
        <begin position="482"/>
        <end position="499"/>
    </location>
</feature>
<name>A0A226F1B2_FOLCA</name>
<gene>
    <name evidence="9" type="ORF">Fcan01_03566</name>
</gene>
<dbReference type="SMART" id="SM00225">
    <property type="entry name" value="BTB"/>
    <property type="match status" value="1"/>
</dbReference>
<feature type="compositionally biased region" description="Basic and acidic residues" evidence="6">
    <location>
        <begin position="119"/>
        <end position="130"/>
    </location>
</feature>
<reference evidence="9 10" key="1">
    <citation type="submission" date="2015-12" db="EMBL/GenBank/DDBJ databases">
        <title>The genome of Folsomia candida.</title>
        <authorList>
            <person name="Faddeeva A."/>
            <person name="Derks M.F."/>
            <person name="Anvar Y."/>
            <person name="Smit S."/>
            <person name="Van Straalen N."/>
            <person name="Roelofs D."/>
        </authorList>
    </citation>
    <scope>NUCLEOTIDE SEQUENCE [LARGE SCALE GENOMIC DNA]</scope>
    <source>
        <strain evidence="9 10">VU population</strain>
        <tissue evidence="9">Whole body</tissue>
    </source>
</reference>
<dbReference type="PROSITE" id="PS00028">
    <property type="entry name" value="ZINC_FINGER_C2H2_1"/>
    <property type="match status" value="2"/>
</dbReference>
<dbReference type="Gene3D" id="3.30.160.60">
    <property type="entry name" value="Classic Zinc Finger"/>
    <property type="match status" value="1"/>
</dbReference>
<dbReference type="Proteomes" id="UP000198287">
    <property type="component" value="Unassembled WGS sequence"/>
</dbReference>
<dbReference type="InterPro" id="IPR036236">
    <property type="entry name" value="Znf_C2H2_sf"/>
</dbReference>
<dbReference type="InterPro" id="IPR011333">
    <property type="entry name" value="SKP1/BTB/POZ_sf"/>
</dbReference>
<keyword evidence="2 5" id="KW-0863">Zinc-finger</keyword>
<feature type="domain" description="C2H2-type" evidence="8">
    <location>
        <begin position="455"/>
        <end position="478"/>
    </location>
</feature>
<accession>A0A226F1B2</accession>
<dbReference type="SUPFAM" id="SSF54695">
    <property type="entry name" value="POZ domain"/>
    <property type="match status" value="1"/>
</dbReference>
<dbReference type="GO" id="GO:0006357">
    <property type="term" value="P:regulation of transcription by RNA polymerase II"/>
    <property type="evidence" value="ECO:0007669"/>
    <property type="project" value="TreeGrafter"/>
</dbReference>
<dbReference type="InterPro" id="IPR051095">
    <property type="entry name" value="Dros_DevTransReg"/>
</dbReference>
<dbReference type="GO" id="GO:0008270">
    <property type="term" value="F:zinc ion binding"/>
    <property type="evidence" value="ECO:0007669"/>
    <property type="project" value="UniProtKB-KW"/>
</dbReference>
<dbReference type="EMBL" id="LNIX01000001">
    <property type="protein sequence ID" value="OXA62991.1"/>
    <property type="molecule type" value="Genomic_DNA"/>
</dbReference>
<feature type="region of interest" description="Disordered" evidence="6">
    <location>
        <begin position="119"/>
        <end position="150"/>
    </location>
</feature>
<evidence type="ECO:0000256" key="4">
    <source>
        <dbReference type="ARBA" id="ARBA00023242"/>
    </source>
</evidence>
<feature type="compositionally biased region" description="Polar residues" evidence="6">
    <location>
        <begin position="190"/>
        <end position="205"/>
    </location>
</feature>
<proteinExistence type="predicted"/>
<dbReference type="Gene3D" id="3.30.710.10">
    <property type="entry name" value="Potassium Channel Kv1.1, Chain A"/>
    <property type="match status" value="1"/>
</dbReference>
<feature type="region of interest" description="Disordered" evidence="6">
    <location>
        <begin position="478"/>
        <end position="499"/>
    </location>
</feature>
<dbReference type="InterPro" id="IPR000210">
    <property type="entry name" value="BTB/POZ_dom"/>
</dbReference>
<dbReference type="CDD" id="cd18315">
    <property type="entry name" value="BTB_POZ_BAB-like"/>
    <property type="match status" value="1"/>
</dbReference>
<evidence type="ECO:0000256" key="3">
    <source>
        <dbReference type="ARBA" id="ARBA00022833"/>
    </source>
</evidence>
<organism evidence="9 10">
    <name type="scientific">Folsomia candida</name>
    <name type="common">Springtail</name>
    <dbReference type="NCBI Taxonomy" id="158441"/>
    <lineage>
        <taxon>Eukaryota</taxon>
        <taxon>Metazoa</taxon>
        <taxon>Ecdysozoa</taxon>
        <taxon>Arthropoda</taxon>
        <taxon>Hexapoda</taxon>
        <taxon>Collembola</taxon>
        <taxon>Entomobryomorpha</taxon>
        <taxon>Isotomoidea</taxon>
        <taxon>Isotomidae</taxon>
        <taxon>Proisotominae</taxon>
        <taxon>Folsomia</taxon>
    </lineage>
</organism>
<dbReference type="OrthoDB" id="10261408at2759"/>
<dbReference type="PROSITE" id="PS50157">
    <property type="entry name" value="ZINC_FINGER_C2H2_2"/>
    <property type="match status" value="2"/>
</dbReference>
<dbReference type="Gene3D" id="2.20.25.240">
    <property type="match status" value="1"/>
</dbReference>
<dbReference type="GO" id="GO:0048513">
    <property type="term" value="P:animal organ development"/>
    <property type="evidence" value="ECO:0007669"/>
    <property type="project" value="UniProtKB-ARBA"/>
</dbReference>
<keyword evidence="10" id="KW-1185">Reference proteome</keyword>